<dbReference type="OrthoDB" id="543755at2"/>
<evidence type="ECO:0000313" key="2">
    <source>
        <dbReference type="EMBL" id="THG88607.1"/>
    </source>
</evidence>
<dbReference type="STRING" id="1218173.BALCAV_0213495"/>
<gene>
    <name evidence="2" type="ORF">AJ85_02195</name>
    <name evidence="1" type="ORF">BALCAV_0213495</name>
</gene>
<evidence type="ECO:0000313" key="3">
    <source>
        <dbReference type="Proteomes" id="UP000002754"/>
    </source>
</evidence>
<evidence type="ECO:0000313" key="4">
    <source>
        <dbReference type="Proteomes" id="UP000297014"/>
    </source>
</evidence>
<dbReference type="Proteomes" id="UP000002754">
    <property type="component" value="Unassembled WGS sequence"/>
</dbReference>
<dbReference type="Proteomes" id="UP000297014">
    <property type="component" value="Unassembled WGS sequence"/>
</dbReference>
<dbReference type="AlphaFoldDB" id="A0A094WGL8"/>
<dbReference type="RefSeq" id="WP_003322439.1">
    <property type="nucleotide sequence ID" value="NZ_ALPT02000043.1"/>
</dbReference>
<dbReference type="EMBL" id="ALPT02000043">
    <property type="protein sequence ID" value="KGA96899.1"/>
    <property type="molecule type" value="Genomic_DNA"/>
</dbReference>
<dbReference type="InterPro" id="IPR007833">
    <property type="entry name" value="Capsule_polysaccharide_synth"/>
</dbReference>
<keyword evidence="3" id="KW-1185">Reference proteome</keyword>
<accession>A0A094WGL8</accession>
<protein>
    <submittedName>
        <fullName evidence="1">Capsular biosynthesis protein</fullName>
    </submittedName>
</protein>
<dbReference type="CDD" id="cd16439">
    <property type="entry name" value="beta_Kdo_transferase_KpsC_2"/>
    <property type="match status" value="1"/>
</dbReference>
<reference evidence="2 4" key="2">
    <citation type="submission" date="2014-01" db="EMBL/GenBank/DDBJ databases">
        <title>Draft genome sequencing of Bacillus alcalophilus CGMCC 1.3604.</title>
        <authorList>
            <person name="Yang J."/>
            <person name="Diao L."/>
            <person name="Yang S."/>
        </authorList>
    </citation>
    <scope>NUCLEOTIDE SEQUENCE [LARGE SCALE GENOMIC DNA]</scope>
    <source>
        <strain evidence="2 4">CGMCC 1.3604</strain>
    </source>
</reference>
<dbReference type="GO" id="GO:0000271">
    <property type="term" value="P:polysaccharide biosynthetic process"/>
    <property type="evidence" value="ECO:0007669"/>
    <property type="project" value="InterPro"/>
</dbReference>
<dbReference type="EMBL" id="JALP01000362">
    <property type="protein sequence ID" value="THG88607.1"/>
    <property type="molecule type" value="Genomic_DNA"/>
</dbReference>
<dbReference type="eggNOG" id="COG3563">
    <property type="taxonomic scope" value="Bacteria"/>
</dbReference>
<sequence>MVKLKEFIKGTLKVVLSYLKVSYWIIEPNKKQHQPIAFLFGFSNWKKSFMIHYLSDEEVKLIPSSVHMNFLSFLMKKYEKKAFYIWGCDEKRDDNIIEFAKSEKIPFFRVEDGFIRSKNLGVMKAQPLSLSIDSKGIYFDATSPSDLEEILNHYDFQADVKLLKRSKDGIELMKNLGVSKYNHVLPKDIEQIYGEKTRKRVLVIGQVEDDASIKKGCERPITNNELVRLAKMENPDADIIYKPHPDVLYGKRKLYSNPDEVKEIAYVMEEPIRLNDALQTIDHVYTITSLAGFEALIRHIPVTTIGAPFYSGWGLTDDRQPVSRRKRKLTIEEVFAGAYLLYPKYVDVQTGEPITMEAAMKQISLEMLEERKG</sequence>
<name>A0A094WGL8_ALKAL</name>
<evidence type="ECO:0000313" key="1">
    <source>
        <dbReference type="EMBL" id="KGA96899.1"/>
    </source>
</evidence>
<dbReference type="GO" id="GO:0015774">
    <property type="term" value="P:polysaccharide transport"/>
    <property type="evidence" value="ECO:0007669"/>
    <property type="project" value="InterPro"/>
</dbReference>
<reference evidence="1 3" key="1">
    <citation type="journal article" date="2014" name="Genome Announc.">
        <title>Draft Genome Sequence of Bacillus alcalophilus AV1934, a Classic Alkaliphile Isolated from Human Feces in 1934.</title>
        <authorList>
            <person name="Attie O."/>
            <person name="Jayaprakash A."/>
            <person name="Shah H."/>
            <person name="Paulsen I.T."/>
            <person name="Morino M."/>
            <person name="Takahashi Y."/>
            <person name="Narumi I."/>
            <person name="Sachidanandam R."/>
            <person name="Satoh K."/>
            <person name="Ito M."/>
            <person name="Krulwich T.A."/>
        </authorList>
    </citation>
    <scope>NUCLEOTIDE SEQUENCE [LARGE SCALE GENOMIC DNA]</scope>
    <source>
        <strain evidence="1 3">AV1934</strain>
    </source>
</reference>
<dbReference type="Pfam" id="PF05159">
    <property type="entry name" value="Capsule_synth"/>
    <property type="match status" value="2"/>
</dbReference>
<proteinExistence type="predicted"/>
<organism evidence="1 3">
    <name type="scientific">Alkalihalobacillus alcalophilus ATCC 27647 = CGMCC 1.3604</name>
    <dbReference type="NCBI Taxonomy" id="1218173"/>
    <lineage>
        <taxon>Bacteria</taxon>
        <taxon>Bacillati</taxon>
        <taxon>Bacillota</taxon>
        <taxon>Bacilli</taxon>
        <taxon>Bacillales</taxon>
        <taxon>Bacillaceae</taxon>
        <taxon>Alkalihalobacillus</taxon>
    </lineage>
</organism>
<comment type="caution">
    <text evidence="1">The sequence shown here is derived from an EMBL/GenBank/DDBJ whole genome shotgun (WGS) entry which is preliminary data.</text>
</comment>